<name>A0AA97AH09_9CYAN</name>
<sequence length="90" mass="10595">MQFDWDENKAERNLSKHGVSFEEAKTVFDDPLYVDFYDPDHSENEERYLLVGQSSRGRLLIVSYTERGDSIRLISARQVTQTERETYEEG</sequence>
<dbReference type="AlphaFoldDB" id="A0AA97AH09"/>
<organism evidence="1">
    <name type="scientific">Leptolyngbya sp. NK1-12</name>
    <dbReference type="NCBI Taxonomy" id="2547451"/>
    <lineage>
        <taxon>Bacteria</taxon>
        <taxon>Bacillati</taxon>
        <taxon>Cyanobacteriota</taxon>
        <taxon>Cyanophyceae</taxon>
        <taxon>Leptolyngbyales</taxon>
        <taxon>Leptolyngbyaceae</taxon>
        <taxon>Leptolyngbya group</taxon>
        <taxon>Leptolyngbya</taxon>
    </lineage>
</organism>
<accession>A0AA97AH09</accession>
<dbReference type="Gene3D" id="3.10.450.530">
    <property type="entry name" value="Ribonuclease toxin, BrnT, of type II toxin-antitoxin system"/>
    <property type="match status" value="1"/>
</dbReference>
<protein>
    <submittedName>
        <fullName evidence="1">BrnT family toxin</fullName>
    </submittedName>
</protein>
<dbReference type="EMBL" id="CP053586">
    <property type="protein sequence ID" value="WNZ22276.1"/>
    <property type="molecule type" value="Genomic_DNA"/>
</dbReference>
<dbReference type="RefSeq" id="WP_316433714.1">
    <property type="nucleotide sequence ID" value="NZ_CP053586.1"/>
</dbReference>
<dbReference type="InterPro" id="IPR007460">
    <property type="entry name" value="BrnT_toxin"/>
</dbReference>
<dbReference type="Pfam" id="PF04365">
    <property type="entry name" value="BrnT_toxin"/>
    <property type="match status" value="1"/>
</dbReference>
<proteinExistence type="predicted"/>
<reference evidence="1" key="1">
    <citation type="submission" date="2020-05" db="EMBL/GenBank/DDBJ databases">
        <authorList>
            <person name="Zhu T."/>
            <person name="Keshari N."/>
            <person name="Lu X."/>
        </authorList>
    </citation>
    <scope>NUCLEOTIDE SEQUENCE</scope>
    <source>
        <strain evidence="1">NK1-12</strain>
    </source>
</reference>
<evidence type="ECO:0000313" key="1">
    <source>
        <dbReference type="EMBL" id="WNZ22276.1"/>
    </source>
</evidence>
<gene>
    <name evidence="1" type="ORF">HJG54_04965</name>
</gene>
<dbReference type="InterPro" id="IPR038573">
    <property type="entry name" value="BrnT_sf"/>
</dbReference>